<evidence type="ECO:0000256" key="1">
    <source>
        <dbReference type="SAM" id="Phobius"/>
    </source>
</evidence>
<name>A0ABS1XVU7_9ACTN</name>
<keyword evidence="1" id="KW-0472">Membrane</keyword>
<keyword evidence="3" id="KW-1185">Reference proteome</keyword>
<protein>
    <submittedName>
        <fullName evidence="2">Uncharacterized protein</fullName>
    </submittedName>
</protein>
<accession>A0ABS1XVU7</accession>
<dbReference type="RefSeq" id="WP_203176172.1">
    <property type="nucleotide sequence ID" value="NZ_JAEVHM010000072.1"/>
</dbReference>
<feature type="transmembrane region" description="Helical" evidence="1">
    <location>
        <begin position="12"/>
        <end position="30"/>
    </location>
</feature>
<evidence type="ECO:0000313" key="2">
    <source>
        <dbReference type="EMBL" id="MBM0233289.1"/>
    </source>
</evidence>
<keyword evidence="1" id="KW-1133">Transmembrane helix</keyword>
<gene>
    <name evidence="2" type="ORF">JNW91_16360</name>
</gene>
<dbReference type="Proteomes" id="UP000601027">
    <property type="component" value="Unassembled WGS sequence"/>
</dbReference>
<comment type="caution">
    <text evidence="2">The sequence shown here is derived from an EMBL/GenBank/DDBJ whole genome shotgun (WGS) entry which is preliminary data.</text>
</comment>
<feature type="transmembrane region" description="Helical" evidence="1">
    <location>
        <begin position="105"/>
        <end position="123"/>
    </location>
</feature>
<reference evidence="2 3" key="1">
    <citation type="submission" date="2021-01" db="EMBL/GenBank/DDBJ databases">
        <title>Draft genome sequence of Micromonospora sp. strain STR1_7.</title>
        <authorList>
            <person name="Karlyshev A."/>
            <person name="Jawad R."/>
        </authorList>
    </citation>
    <scope>NUCLEOTIDE SEQUENCE [LARGE SCALE GENOMIC DNA]</scope>
    <source>
        <strain evidence="2 3">STR1-7</strain>
    </source>
</reference>
<dbReference type="EMBL" id="JAEVHM010000072">
    <property type="protein sequence ID" value="MBM0233289.1"/>
    <property type="molecule type" value="Genomic_DNA"/>
</dbReference>
<feature type="transmembrane region" description="Helical" evidence="1">
    <location>
        <begin position="50"/>
        <end position="67"/>
    </location>
</feature>
<feature type="transmembrane region" description="Helical" evidence="1">
    <location>
        <begin position="79"/>
        <end position="99"/>
    </location>
</feature>
<proteinExistence type="predicted"/>
<organism evidence="2 3">
    <name type="scientific">Micromonospora parastrephiae</name>
    <dbReference type="NCBI Taxonomy" id="2806101"/>
    <lineage>
        <taxon>Bacteria</taxon>
        <taxon>Bacillati</taxon>
        <taxon>Actinomycetota</taxon>
        <taxon>Actinomycetes</taxon>
        <taxon>Micromonosporales</taxon>
        <taxon>Micromonosporaceae</taxon>
        <taxon>Micromonospora</taxon>
    </lineage>
</organism>
<sequence length="149" mass="15346">MVNLRARAKPQPFEVTALVATSICGILLLALDARPPSVQMSMPEPVQVGWEVALVIVGLGGLLGILWPGQLSTGLGIELASVLVLGTITGMYAVALVAVAGQQGVVAASLIAAVPAGSFWRAAQIMIDLRCLAKGHQCSTHRRVVGGVT</sequence>
<keyword evidence="1" id="KW-0812">Transmembrane</keyword>
<evidence type="ECO:0000313" key="3">
    <source>
        <dbReference type="Proteomes" id="UP000601027"/>
    </source>
</evidence>